<dbReference type="EMBL" id="CAJFDI010000006">
    <property type="protein sequence ID" value="CAD5235254.1"/>
    <property type="molecule type" value="Genomic_DNA"/>
</dbReference>
<feature type="chain" id="PRO_5036509387" evidence="11">
    <location>
        <begin position="23"/>
        <end position="584"/>
    </location>
</feature>
<dbReference type="SUPFAM" id="SSF63712">
    <property type="entry name" value="Nicotinic receptor ligand binding domain-like"/>
    <property type="match status" value="1"/>
</dbReference>
<dbReference type="GO" id="GO:0005230">
    <property type="term" value="F:extracellular ligand-gated monoatomic ion channel activity"/>
    <property type="evidence" value="ECO:0007669"/>
    <property type="project" value="InterPro"/>
</dbReference>
<dbReference type="GO" id="GO:0004888">
    <property type="term" value="F:transmembrane signaling receptor activity"/>
    <property type="evidence" value="ECO:0007669"/>
    <property type="project" value="InterPro"/>
</dbReference>
<dbReference type="EMBL" id="CAJFCV020000006">
    <property type="protein sequence ID" value="CAG9131533.1"/>
    <property type="molecule type" value="Genomic_DNA"/>
</dbReference>
<dbReference type="Proteomes" id="UP000582659">
    <property type="component" value="Unassembled WGS sequence"/>
</dbReference>
<dbReference type="InterPro" id="IPR038050">
    <property type="entry name" value="Neuro_actylchol_rec"/>
</dbReference>
<organism evidence="14 15">
    <name type="scientific">Bursaphelenchus xylophilus</name>
    <name type="common">Pinewood nematode worm</name>
    <name type="synonym">Aphelenchoides xylophilus</name>
    <dbReference type="NCBI Taxonomy" id="6326"/>
    <lineage>
        <taxon>Eukaryota</taxon>
        <taxon>Metazoa</taxon>
        <taxon>Ecdysozoa</taxon>
        <taxon>Nematoda</taxon>
        <taxon>Chromadorea</taxon>
        <taxon>Rhabditida</taxon>
        <taxon>Tylenchina</taxon>
        <taxon>Tylenchomorpha</taxon>
        <taxon>Aphelenchoidea</taxon>
        <taxon>Aphelenchoididae</taxon>
        <taxon>Bursaphelenchus</taxon>
    </lineage>
</organism>
<keyword evidence="6 11" id="KW-0732">Signal</keyword>
<dbReference type="Gene3D" id="2.70.170.10">
    <property type="entry name" value="Neurotransmitter-gated ion-channel ligand-binding domain"/>
    <property type="match status" value="1"/>
</dbReference>
<comment type="subcellular location">
    <subcellularLocation>
        <location evidence="2">Cell membrane</location>
    </subcellularLocation>
    <subcellularLocation>
        <location evidence="1">Membrane</location>
        <topology evidence="1">Multi-pass membrane protein</topology>
    </subcellularLocation>
</comment>
<name>A0A7I8XCM0_BURXY</name>
<comment type="caution">
    <text evidence="14">The sequence shown here is derived from an EMBL/GenBank/DDBJ whole genome shotgun (WGS) entry which is preliminary data.</text>
</comment>
<dbReference type="CDD" id="cd18990">
    <property type="entry name" value="LGIC_ECD_GABAAR"/>
    <property type="match status" value="1"/>
</dbReference>
<feature type="transmembrane region" description="Helical" evidence="11">
    <location>
        <begin position="393"/>
        <end position="415"/>
    </location>
</feature>
<evidence type="ECO:0000256" key="6">
    <source>
        <dbReference type="ARBA" id="ARBA00022729"/>
    </source>
</evidence>
<evidence type="ECO:0000256" key="3">
    <source>
        <dbReference type="ARBA" id="ARBA00022448"/>
    </source>
</evidence>
<feature type="transmembrane region" description="Helical" evidence="11">
    <location>
        <begin position="364"/>
        <end position="381"/>
    </location>
</feature>
<evidence type="ECO:0000259" key="13">
    <source>
        <dbReference type="Pfam" id="PF02932"/>
    </source>
</evidence>
<evidence type="ECO:0000256" key="4">
    <source>
        <dbReference type="ARBA" id="ARBA00022475"/>
    </source>
</evidence>
<keyword evidence="15" id="KW-1185">Reference proteome</keyword>
<keyword evidence="3 11" id="KW-0813">Transport</keyword>
<keyword evidence="4" id="KW-1003">Cell membrane</keyword>
<comment type="similarity">
    <text evidence="11">Belongs to the ligand-gated ion channel (TC 1.A.9) family.</text>
</comment>
<dbReference type="Gene3D" id="1.20.58.390">
    <property type="entry name" value="Neurotransmitter-gated ion-channel transmembrane domain"/>
    <property type="match status" value="1"/>
</dbReference>
<dbReference type="PRINTS" id="PR00252">
    <property type="entry name" value="NRIONCHANNEL"/>
</dbReference>
<evidence type="ECO:0000256" key="7">
    <source>
        <dbReference type="ARBA" id="ARBA00022989"/>
    </source>
</evidence>
<feature type="domain" description="Neurotransmitter-gated ion-channel ligand-binding" evidence="12">
    <location>
        <begin position="129"/>
        <end position="326"/>
    </location>
</feature>
<feature type="transmembrane region" description="Helical" evidence="11">
    <location>
        <begin position="537"/>
        <end position="559"/>
    </location>
</feature>
<dbReference type="Pfam" id="PF02931">
    <property type="entry name" value="Neur_chan_LBD"/>
    <property type="match status" value="1"/>
</dbReference>
<dbReference type="OrthoDB" id="8890589at2759"/>
<dbReference type="Proteomes" id="UP000659654">
    <property type="component" value="Unassembled WGS sequence"/>
</dbReference>
<accession>A0A7I8XCM0</accession>
<evidence type="ECO:0000256" key="1">
    <source>
        <dbReference type="ARBA" id="ARBA00004141"/>
    </source>
</evidence>
<evidence type="ECO:0000256" key="11">
    <source>
        <dbReference type="RuleBase" id="RU000687"/>
    </source>
</evidence>
<dbReference type="InterPro" id="IPR006202">
    <property type="entry name" value="Neur_chan_lig-bd"/>
</dbReference>
<dbReference type="PROSITE" id="PS00236">
    <property type="entry name" value="NEUROTR_ION_CHANNEL"/>
    <property type="match status" value="1"/>
</dbReference>
<dbReference type="AlphaFoldDB" id="A0A7I8XCM0"/>
<dbReference type="InterPro" id="IPR036719">
    <property type="entry name" value="Neuro-gated_channel_TM_sf"/>
</dbReference>
<protein>
    <submittedName>
        <fullName evidence="14">(pine wood nematode) hypothetical protein</fullName>
    </submittedName>
</protein>
<dbReference type="PRINTS" id="PR00253">
    <property type="entry name" value="GABAARECEPTR"/>
</dbReference>
<keyword evidence="5 11" id="KW-0812">Transmembrane</keyword>
<keyword evidence="7 11" id="KW-1133">Transmembrane helix</keyword>
<evidence type="ECO:0000256" key="8">
    <source>
        <dbReference type="ARBA" id="ARBA00023065"/>
    </source>
</evidence>
<dbReference type="InterPro" id="IPR006029">
    <property type="entry name" value="Neurotrans-gated_channel_TM"/>
</dbReference>
<dbReference type="Pfam" id="PF02932">
    <property type="entry name" value="Neur_chan_memb"/>
    <property type="match status" value="1"/>
</dbReference>
<dbReference type="GO" id="GO:0005886">
    <property type="term" value="C:plasma membrane"/>
    <property type="evidence" value="ECO:0007669"/>
    <property type="project" value="UniProtKB-SubCell"/>
</dbReference>
<dbReference type="InterPro" id="IPR006201">
    <property type="entry name" value="Neur_channel"/>
</dbReference>
<evidence type="ECO:0000256" key="10">
    <source>
        <dbReference type="ARBA" id="ARBA00023303"/>
    </source>
</evidence>
<keyword evidence="10 11" id="KW-0407">Ion channel</keyword>
<keyword evidence="8 11" id="KW-0406">Ion transport</keyword>
<gene>
    <name evidence="14" type="ORF">BXYJ_LOCUS15345</name>
</gene>
<dbReference type="InterPro" id="IPR036734">
    <property type="entry name" value="Neur_chan_lig-bd_sf"/>
</dbReference>
<dbReference type="SMR" id="A0A7I8XCM0"/>
<evidence type="ECO:0000256" key="9">
    <source>
        <dbReference type="ARBA" id="ARBA00023136"/>
    </source>
</evidence>
<dbReference type="InterPro" id="IPR018000">
    <property type="entry name" value="Neurotransmitter_ion_chnl_CS"/>
</dbReference>
<proteinExistence type="inferred from homology"/>
<dbReference type="CDD" id="cd19049">
    <property type="entry name" value="LGIC_TM_anion"/>
    <property type="match status" value="1"/>
</dbReference>
<evidence type="ECO:0000259" key="12">
    <source>
        <dbReference type="Pfam" id="PF02931"/>
    </source>
</evidence>
<dbReference type="FunFam" id="2.70.170.10:FF:000074">
    <property type="entry name" value="Uncharacterized protein"/>
    <property type="match status" value="1"/>
</dbReference>
<evidence type="ECO:0000256" key="5">
    <source>
        <dbReference type="ARBA" id="ARBA00022692"/>
    </source>
</evidence>
<evidence type="ECO:0000313" key="15">
    <source>
        <dbReference type="Proteomes" id="UP000659654"/>
    </source>
</evidence>
<dbReference type="InterPro" id="IPR006028">
    <property type="entry name" value="GABAA/Glycine_rcpt"/>
</dbReference>
<keyword evidence="9 11" id="KW-0472">Membrane</keyword>
<evidence type="ECO:0000256" key="2">
    <source>
        <dbReference type="ARBA" id="ARBA00004236"/>
    </source>
</evidence>
<feature type="domain" description="Neurotransmitter-gated ion-channel transmembrane" evidence="13">
    <location>
        <begin position="338"/>
        <end position="461"/>
    </location>
</feature>
<dbReference type="SUPFAM" id="SSF90112">
    <property type="entry name" value="Neurotransmitter-gated ion-channel transmembrane pore"/>
    <property type="match status" value="1"/>
</dbReference>
<sequence>MGVKISLAPLMFKLLCTYLSLGLFGGNQGKFEVEASPPVVDNVHKSGGVRAVAMSGAEISDGILPDDYEAIEEDWAEPVLNYKGSKKKQRKEIMTSEIDKDSIFQQGAMFTTGAFGETRDFLAFLRRIKYDHRQCPENGGGPVLIDVSIVVSNIRAVSEVTMDYALELFYRETWTDSRLDYDKSLFKNKSEISLHESYTNFLWHPDTFMPNAIASKNPQKQSISHRSLLRLQEKGRILYSRRISVVAECPMDLVLFPFDSQVCKLGIESYGYTADQVVYQWSKGQIDALKLSKIRLPDFQIKEAYVVSQLESYATGDYSRLYVCFVFDRASGFCFLQLIIPSTAVVITSWVALWMESETEFQDMISIILAITFLIFSYNEMMPRVSYLKALDIWLAVCFMIVFLSLIKLALVKFMRQKLNRQRAREHSVIASMLPEFRTSISPHPLGQENGDPPNGNLLSTSLTNEDSNTNVNSPNLIQRPSTAYRSCSVQYTAIPMASADVNGPKTKVDLFGPLKRTGMLKILPSLSFTSQTMHRFHWITQMMFFFGFVIFALLYFLLYPNLHYTSMDPACDKTQAEYFAAIS</sequence>
<feature type="signal peptide" evidence="11">
    <location>
        <begin position="1"/>
        <end position="22"/>
    </location>
</feature>
<reference evidence="14" key="1">
    <citation type="submission" date="2020-09" db="EMBL/GenBank/DDBJ databases">
        <authorList>
            <person name="Kikuchi T."/>
        </authorList>
    </citation>
    <scope>NUCLEOTIDE SEQUENCE</scope>
    <source>
        <strain evidence="14">Ka4C1</strain>
    </source>
</reference>
<dbReference type="FunFam" id="1.20.58.390:FF:000076">
    <property type="entry name" value="Glutamate-gated chloride channel, putative"/>
    <property type="match status" value="1"/>
</dbReference>
<dbReference type="PANTHER" id="PTHR18945">
    <property type="entry name" value="NEUROTRANSMITTER GATED ION CHANNEL"/>
    <property type="match status" value="1"/>
</dbReference>
<evidence type="ECO:0000313" key="14">
    <source>
        <dbReference type="EMBL" id="CAD5235254.1"/>
    </source>
</evidence>
<feature type="transmembrane region" description="Helical" evidence="11">
    <location>
        <begin position="330"/>
        <end position="352"/>
    </location>
</feature>